<evidence type="ECO:0000313" key="5">
    <source>
        <dbReference type="EMBL" id="KAK8914405.1"/>
    </source>
</evidence>
<dbReference type="SUPFAM" id="SSF53067">
    <property type="entry name" value="Actin-like ATPase domain"/>
    <property type="match status" value="1"/>
</dbReference>
<evidence type="ECO:0000256" key="2">
    <source>
        <dbReference type="ARBA" id="ARBA00022840"/>
    </source>
</evidence>
<dbReference type="GO" id="GO:0140662">
    <property type="term" value="F:ATP-dependent protein folding chaperone"/>
    <property type="evidence" value="ECO:0007669"/>
    <property type="project" value="InterPro"/>
</dbReference>
<dbReference type="GO" id="GO:0005524">
    <property type="term" value="F:ATP binding"/>
    <property type="evidence" value="ECO:0007669"/>
    <property type="project" value="UniProtKB-KW"/>
</dbReference>
<evidence type="ECO:0000256" key="4">
    <source>
        <dbReference type="SAM" id="SignalP"/>
    </source>
</evidence>
<keyword evidence="5" id="KW-0346">Stress response</keyword>
<name>A0AAP0FUE2_9ASPA</name>
<dbReference type="InterPro" id="IPR043129">
    <property type="entry name" value="ATPase_NBD"/>
</dbReference>
<evidence type="ECO:0000313" key="6">
    <source>
        <dbReference type="Proteomes" id="UP001418222"/>
    </source>
</evidence>
<keyword evidence="3" id="KW-0143">Chaperone</keyword>
<keyword evidence="4" id="KW-0732">Signal</keyword>
<dbReference type="GO" id="GO:0034663">
    <property type="term" value="C:endoplasmic reticulum chaperone complex"/>
    <property type="evidence" value="ECO:0007669"/>
    <property type="project" value="TreeGrafter"/>
</dbReference>
<evidence type="ECO:0000256" key="1">
    <source>
        <dbReference type="ARBA" id="ARBA00022741"/>
    </source>
</evidence>
<keyword evidence="6" id="KW-1185">Reference proteome</keyword>
<evidence type="ECO:0000256" key="3">
    <source>
        <dbReference type="ARBA" id="ARBA00023186"/>
    </source>
</evidence>
<protein>
    <submittedName>
        <fullName evidence="5">Heat shock 70 kDa protein 17</fullName>
    </submittedName>
</protein>
<sequence>MRSGGPVFLLLPLALFFVFSSAPAEAAVASIDLGSEWMKVAVVDLKPGQSPISIAINEMSKRKSPALVAFNAGNRLVGEEAAGIIARYPNKVYSRSGTRLENPTST</sequence>
<dbReference type="Proteomes" id="UP001418222">
    <property type="component" value="Unassembled WGS sequence"/>
</dbReference>
<keyword evidence="2" id="KW-0067">ATP-binding</keyword>
<keyword evidence="1" id="KW-0547">Nucleotide-binding</keyword>
<gene>
    <name evidence="5" type="primary">HSP70-17</name>
    <name evidence="5" type="ORF">KSP39_PZI024091</name>
</gene>
<organism evidence="5 6">
    <name type="scientific">Platanthera zijinensis</name>
    <dbReference type="NCBI Taxonomy" id="2320716"/>
    <lineage>
        <taxon>Eukaryota</taxon>
        <taxon>Viridiplantae</taxon>
        <taxon>Streptophyta</taxon>
        <taxon>Embryophyta</taxon>
        <taxon>Tracheophyta</taxon>
        <taxon>Spermatophyta</taxon>
        <taxon>Magnoliopsida</taxon>
        <taxon>Liliopsida</taxon>
        <taxon>Asparagales</taxon>
        <taxon>Orchidaceae</taxon>
        <taxon>Orchidoideae</taxon>
        <taxon>Orchideae</taxon>
        <taxon>Orchidinae</taxon>
        <taxon>Platanthera</taxon>
    </lineage>
</organism>
<reference evidence="5 6" key="1">
    <citation type="journal article" date="2022" name="Nat. Plants">
        <title>Genomes of leafy and leafless Platanthera orchids illuminate the evolution of mycoheterotrophy.</title>
        <authorList>
            <person name="Li M.H."/>
            <person name="Liu K.W."/>
            <person name="Li Z."/>
            <person name="Lu H.C."/>
            <person name="Ye Q.L."/>
            <person name="Zhang D."/>
            <person name="Wang J.Y."/>
            <person name="Li Y.F."/>
            <person name="Zhong Z.M."/>
            <person name="Liu X."/>
            <person name="Yu X."/>
            <person name="Liu D.K."/>
            <person name="Tu X.D."/>
            <person name="Liu B."/>
            <person name="Hao Y."/>
            <person name="Liao X.Y."/>
            <person name="Jiang Y.T."/>
            <person name="Sun W.H."/>
            <person name="Chen J."/>
            <person name="Chen Y.Q."/>
            <person name="Ai Y."/>
            <person name="Zhai J.W."/>
            <person name="Wu S.S."/>
            <person name="Zhou Z."/>
            <person name="Hsiao Y.Y."/>
            <person name="Wu W.L."/>
            <person name="Chen Y.Y."/>
            <person name="Lin Y.F."/>
            <person name="Hsu J.L."/>
            <person name="Li C.Y."/>
            <person name="Wang Z.W."/>
            <person name="Zhao X."/>
            <person name="Zhong W.Y."/>
            <person name="Ma X.K."/>
            <person name="Ma L."/>
            <person name="Huang J."/>
            <person name="Chen G.Z."/>
            <person name="Huang M.Z."/>
            <person name="Huang L."/>
            <person name="Peng D.H."/>
            <person name="Luo Y.B."/>
            <person name="Zou S.Q."/>
            <person name="Chen S.P."/>
            <person name="Lan S."/>
            <person name="Tsai W.C."/>
            <person name="Van de Peer Y."/>
            <person name="Liu Z.J."/>
        </authorList>
    </citation>
    <scope>NUCLEOTIDE SEQUENCE [LARGE SCALE GENOMIC DNA]</scope>
    <source>
        <strain evidence="5">Lor287</strain>
    </source>
</reference>
<dbReference type="Pfam" id="PF00012">
    <property type="entry name" value="HSP70"/>
    <property type="match status" value="1"/>
</dbReference>
<dbReference type="Gene3D" id="3.30.420.40">
    <property type="match status" value="1"/>
</dbReference>
<dbReference type="InterPro" id="IPR013126">
    <property type="entry name" value="Hsp_70_fam"/>
</dbReference>
<dbReference type="GO" id="GO:0030968">
    <property type="term" value="P:endoplasmic reticulum unfolded protein response"/>
    <property type="evidence" value="ECO:0007669"/>
    <property type="project" value="TreeGrafter"/>
</dbReference>
<dbReference type="PANTHER" id="PTHR45639">
    <property type="entry name" value="HSC70CB, ISOFORM G-RELATED"/>
    <property type="match status" value="1"/>
</dbReference>
<feature type="signal peptide" evidence="4">
    <location>
        <begin position="1"/>
        <end position="26"/>
    </location>
</feature>
<accession>A0AAP0FUE2</accession>
<comment type="caution">
    <text evidence="5">The sequence shown here is derived from an EMBL/GenBank/DDBJ whole genome shotgun (WGS) entry which is preliminary data.</text>
</comment>
<dbReference type="AlphaFoldDB" id="A0AAP0FUE2"/>
<dbReference type="EMBL" id="JBBWWQ010000021">
    <property type="protein sequence ID" value="KAK8914405.1"/>
    <property type="molecule type" value="Genomic_DNA"/>
</dbReference>
<proteinExistence type="predicted"/>
<dbReference type="PANTHER" id="PTHR45639:SF3">
    <property type="entry name" value="HYPOXIA UP-REGULATED PROTEIN 1"/>
    <property type="match status" value="1"/>
</dbReference>
<feature type="chain" id="PRO_5042916274" evidence="4">
    <location>
        <begin position="27"/>
        <end position="106"/>
    </location>
</feature>